<comment type="similarity">
    <text evidence="1">Belongs to the glycosyltransferase 90 family.</text>
</comment>
<keyword evidence="2" id="KW-0808">Transferase</keyword>
<dbReference type="Pfam" id="PF05686">
    <property type="entry name" value="Glyco_transf_90"/>
    <property type="match status" value="1"/>
</dbReference>
<dbReference type="GO" id="GO:0016740">
    <property type="term" value="F:transferase activity"/>
    <property type="evidence" value="ECO:0007669"/>
    <property type="project" value="UniProtKB-KW"/>
</dbReference>
<dbReference type="InterPro" id="IPR051091">
    <property type="entry name" value="O-Glucosyltr/Glycosyltrsf_90"/>
</dbReference>
<sequence>MLQLKRLVGQVAGPSYSRVPQSNGNGRSSPLLPTHDEYDQPPFTPNGSPSGRFRPRSTYRRLMVPIFFILGLFAAIAVVAYYMGGSPSDNLPPPPPKIPPGDHDTSPPPSDHGHSNPDSPPPSDHSTTNPPKPATDPAGAARLSLDSFLARQSQTLAQATARYSLRTGRPPPSNFDKWFEFAKEKKCLIDDYEQIQRDFEPFYQLAQEKPAHFAEMIDRGRALMLKDSKGMTTINIKDHKVNMPDYQGTSFYNDWPRTIGRFVSVLPDMDFMLNGRDEPRVVFNYRDPDSRKNAMELKDPNPFHIAPRPTAQWFADKSGCSPLSSSKGFATDGSADIAFLRSSSSSDFTTDLWPLLSMTKITPCFSDIVFPGQYYYDESWWSGSFSHPNDIDWKDKTAKLYWRGMSNGGHIVGQNYHKFPRFRIVDIARNHSDLIDAKMTRFAETHCTDDCDREGIINEYDINGPQSPKEDVYKYKYLLDVDGNTFSGRYLGLMKSGSLVFKSTVFTEYFNDWLRPYEHYIPVLPDLSDVVEKVEWAIANEAEAQRIQETGRLFTETVMTDSQNDCYFAMVLLEWARLQSYKAHPPPKQSA</sequence>
<reference evidence="6 7" key="1">
    <citation type="journal article" date="2024" name="J Genomics">
        <title>Draft genome sequencing and assembly of Favolaschia claudopus CIRM-BRFM 2984 isolated from oak limbs.</title>
        <authorList>
            <person name="Navarro D."/>
            <person name="Drula E."/>
            <person name="Chaduli D."/>
            <person name="Cazenave R."/>
            <person name="Ahrendt S."/>
            <person name="Wang J."/>
            <person name="Lipzen A."/>
            <person name="Daum C."/>
            <person name="Barry K."/>
            <person name="Grigoriev I.V."/>
            <person name="Favel A."/>
            <person name="Rosso M.N."/>
            <person name="Martin F."/>
        </authorList>
    </citation>
    <scope>NUCLEOTIDE SEQUENCE [LARGE SCALE GENOMIC DNA]</scope>
    <source>
        <strain evidence="6 7">CIRM-BRFM 2984</strain>
    </source>
</reference>
<name>A0AAW0DA89_9AGAR</name>
<dbReference type="PANTHER" id="PTHR12203">
    <property type="entry name" value="KDEL LYS-ASP-GLU-LEU CONTAINING - RELATED"/>
    <property type="match status" value="1"/>
</dbReference>
<evidence type="ECO:0000313" key="6">
    <source>
        <dbReference type="EMBL" id="KAK7048251.1"/>
    </source>
</evidence>
<proteinExistence type="inferred from homology"/>
<gene>
    <name evidence="6" type="ORF">R3P38DRAFT_2868255</name>
</gene>
<keyword evidence="4" id="KW-0812">Transmembrane</keyword>
<dbReference type="AlphaFoldDB" id="A0AAW0DA89"/>
<dbReference type="Proteomes" id="UP001362999">
    <property type="component" value="Unassembled WGS sequence"/>
</dbReference>
<evidence type="ECO:0000256" key="4">
    <source>
        <dbReference type="SAM" id="Phobius"/>
    </source>
</evidence>
<feature type="region of interest" description="Disordered" evidence="3">
    <location>
        <begin position="12"/>
        <end position="55"/>
    </location>
</feature>
<evidence type="ECO:0000313" key="7">
    <source>
        <dbReference type="Proteomes" id="UP001362999"/>
    </source>
</evidence>
<protein>
    <submittedName>
        <fullName evidence="6">CAP10 domain-containing protein</fullName>
    </submittedName>
</protein>
<evidence type="ECO:0000259" key="5">
    <source>
        <dbReference type="SMART" id="SM00672"/>
    </source>
</evidence>
<feature type="compositionally biased region" description="Pro residues" evidence="3">
    <location>
        <begin position="90"/>
        <end position="99"/>
    </location>
</feature>
<comment type="caution">
    <text evidence="6">The sequence shown here is derived from an EMBL/GenBank/DDBJ whole genome shotgun (WGS) entry which is preliminary data.</text>
</comment>
<keyword evidence="7" id="KW-1185">Reference proteome</keyword>
<feature type="region of interest" description="Disordered" evidence="3">
    <location>
        <begin position="90"/>
        <end position="139"/>
    </location>
</feature>
<dbReference type="SMART" id="SM00672">
    <property type="entry name" value="CAP10"/>
    <property type="match status" value="1"/>
</dbReference>
<keyword evidence="4" id="KW-1133">Transmembrane helix</keyword>
<dbReference type="EMBL" id="JAWWNJ010000009">
    <property type="protein sequence ID" value="KAK7048251.1"/>
    <property type="molecule type" value="Genomic_DNA"/>
</dbReference>
<keyword evidence="4" id="KW-0472">Membrane</keyword>
<feature type="compositionally biased region" description="Polar residues" evidence="3">
    <location>
        <begin position="18"/>
        <end position="28"/>
    </location>
</feature>
<organism evidence="6 7">
    <name type="scientific">Favolaschia claudopus</name>
    <dbReference type="NCBI Taxonomy" id="2862362"/>
    <lineage>
        <taxon>Eukaryota</taxon>
        <taxon>Fungi</taxon>
        <taxon>Dikarya</taxon>
        <taxon>Basidiomycota</taxon>
        <taxon>Agaricomycotina</taxon>
        <taxon>Agaricomycetes</taxon>
        <taxon>Agaricomycetidae</taxon>
        <taxon>Agaricales</taxon>
        <taxon>Marasmiineae</taxon>
        <taxon>Mycenaceae</taxon>
        <taxon>Favolaschia</taxon>
    </lineage>
</organism>
<accession>A0AAW0DA89</accession>
<dbReference type="InterPro" id="IPR006598">
    <property type="entry name" value="CAP10"/>
</dbReference>
<dbReference type="PANTHER" id="PTHR12203:SF35">
    <property type="entry name" value="PROTEIN O-GLUCOSYLTRANSFERASE 1"/>
    <property type="match status" value="1"/>
</dbReference>
<evidence type="ECO:0000256" key="2">
    <source>
        <dbReference type="ARBA" id="ARBA00022679"/>
    </source>
</evidence>
<feature type="transmembrane region" description="Helical" evidence="4">
    <location>
        <begin position="62"/>
        <end position="83"/>
    </location>
</feature>
<evidence type="ECO:0000256" key="3">
    <source>
        <dbReference type="SAM" id="MobiDB-lite"/>
    </source>
</evidence>
<evidence type="ECO:0000256" key="1">
    <source>
        <dbReference type="ARBA" id="ARBA00010118"/>
    </source>
</evidence>
<feature type="domain" description="Glycosyl transferase CAP10" evidence="5">
    <location>
        <begin position="333"/>
        <end position="582"/>
    </location>
</feature>
<feature type="compositionally biased region" description="Basic and acidic residues" evidence="3">
    <location>
        <begin position="100"/>
        <end position="115"/>
    </location>
</feature>